<dbReference type="InterPro" id="IPR036916">
    <property type="entry name" value="Sda_sf"/>
</dbReference>
<dbReference type="GO" id="GO:0004860">
    <property type="term" value="F:protein kinase inhibitor activity"/>
    <property type="evidence" value="ECO:0007669"/>
    <property type="project" value="UniProtKB-KW"/>
</dbReference>
<name>A0ABW1IJ70_9BACL</name>
<dbReference type="EMBL" id="JBHSQV010000006">
    <property type="protein sequence ID" value="MFC5985096.1"/>
    <property type="molecule type" value="Genomic_DNA"/>
</dbReference>
<proteinExistence type="predicted"/>
<comment type="caution">
    <text evidence="1">The sequence shown here is derived from an EMBL/GenBank/DDBJ whole genome shotgun (WGS) entry which is preliminary data.</text>
</comment>
<evidence type="ECO:0000313" key="2">
    <source>
        <dbReference type="Proteomes" id="UP001596250"/>
    </source>
</evidence>
<sequence length="50" mass="6067">MKDLSDLHLIESYIDAIEMKLEEEFIQLLYEEIKSRNLHLEPFLLEPLTY</sequence>
<dbReference type="SUPFAM" id="SSF100985">
    <property type="entry name" value="Sporulation inhibitor Sda"/>
    <property type="match status" value="1"/>
</dbReference>
<accession>A0ABW1IJ70</accession>
<protein>
    <submittedName>
        <fullName evidence="1">Sporulation histidine kinase inhibitor Sda</fullName>
    </submittedName>
</protein>
<keyword evidence="1" id="KW-0649">Protein kinase inhibitor</keyword>
<dbReference type="Proteomes" id="UP001596250">
    <property type="component" value="Unassembled WGS sequence"/>
</dbReference>
<dbReference type="Pfam" id="PF08970">
    <property type="entry name" value="Sda"/>
    <property type="match status" value="1"/>
</dbReference>
<keyword evidence="2" id="KW-1185">Reference proteome</keyword>
<dbReference type="RefSeq" id="WP_379891603.1">
    <property type="nucleotide sequence ID" value="NZ_CBCSCT010000036.1"/>
</dbReference>
<gene>
    <name evidence="1" type="primary">sda</name>
    <name evidence="1" type="ORF">ACFPXP_01140</name>
</gene>
<reference evidence="2" key="1">
    <citation type="journal article" date="2019" name="Int. J. Syst. Evol. Microbiol.">
        <title>The Global Catalogue of Microorganisms (GCM) 10K type strain sequencing project: providing services to taxonomists for standard genome sequencing and annotation.</title>
        <authorList>
            <consortium name="The Broad Institute Genomics Platform"/>
            <consortium name="The Broad Institute Genome Sequencing Center for Infectious Disease"/>
            <person name="Wu L."/>
            <person name="Ma J."/>
        </authorList>
    </citation>
    <scope>NUCLEOTIDE SEQUENCE [LARGE SCALE GENOMIC DNA]</scope>
    <source>
        <strain evidence="2">CCM 8749</strain>
    </source>
</reference>
<evidence type="ECO:0000313" key="1">
    <source>
        <dbReference type="EMBL" id="MFC5985096.1"/>
    </source>
</evidence>
<dbReference type="InterPro" id="IPR015064">
    <property type="entry name" value="Sda"/>
</dbReference>
<dbReference type="Gene3D" id="1.10.287.1100">
    <property type="entry name" value="Sporulation inhibitor A"/>
    <property type="match status" value="1"/>
</dbReference>
<organism evidence="1 2">
    <name type="scientific">Marinicrinis lubricantis</name>
    <dbReference type="NCBI Taxonomy" id="2086470"/>
    <lineage>
        <taxon>Bacteria</taxon>
        <taxon>Bacillati</taxon>
        <taxon>Bacillota</taxon>
        <taxon>Bacilli</taxon>
        <taxon>Bacillales</taxon>
        <taxon>Paenibacillaceae</taxon>
    </lineage>
</organism>